<comment type="caution">
    <text evidence="2">The sequence shown here is derived from an EMBL/GenBank/DDBJ whole genome shotgun (WGS) entry which is preliminary data.</text>
</comment>
<dbReference type="Proteomes" id="UP000239156">
    <property type="component" value="Unassembled WGS sequence"/>
</dbReference>
<evidence type="ECO:0000256" key="1">
    <source>
        <dbReference type="SAM" id="MobiDB-lite"/>
    </source>
</evidence>
<protein>
    <submittedName>
        <fullName evidence="2">Uncharacterized protein</fullName>
    </submittedName>
</protein>
<accession>A0A2S4UI37</accession>
<gene>
    <name evidence="2" type="ORF">PSTT_15375</name>
</gene>
<reference evidence="2" key="1">
    <citation type="submission" date="2017-12" db="EMBL/GenBank/DDBJ databases">
        <title>Gene loss provides genomic basis for host adaptation in cereal stripe rust fungi.</title>
        <authorList>
            <person name="Xia C."/>
        </authorList>
    </citation>
    <scope>NUCLEOTIDE SEQUENCE [LARGE SCALE GENOMIC DNA]</scope>
    <source>
        <strain evidence="2">93-210</strain>
    </source>
</reference>
<sequence>MTDADISEEDGYASSDWEPRENVKPRFYIPSEPSSALIDVANITKDSCHIAEEDRYASSDWEPREKSSHGSTSQRAFFALIDVANIADDVDPFAMGLQRGSPTSKSSI</sequence>
<proteinExistence type="predicted"/>
<dbReference type="VEuPathDB" id="FungiDB:PSHT_07666"/>
<dbReference type="VEuPathDB" id="FungiDB:PSTT_15375"/>
<dbReference type="AlphaFoldDB" id="A0A2S4UI37"/>
<feature type="compositionally biased region" description="Acidic residues" evidence="1">
    <location>
        <begin position="1"/>
        <end position="11"/>
    </location>
</feature>
<evidence type="ECO:0000313" key="3">
    <source>
        <dbReference type="Proteomes" id="UP000239156"/>
    </source>
</evidence>
<feature type="region of interest" description="Disordered" evidence="1">
    <location>
        <begin position="1"/>
        <end position="24"/>
    </location>
</feature>
<dbReference type="EMBL" id="PKSL01000280">
    <property type="protein sequence ID" value="POV96919.1"/>
    <property type="molecule type" value="Genomic_DNA"/>
</dbReference>
<evidence type="ECO:0000313" key="2">
    <source>
        <dbReference type="EMBL" id="POV96919.1"/>
    </source>
</evidence>
<keyword evidence="3" id="KW-1185">Reference proteome</keyword>
<name>A0A2S4UI37_9BASI</name>
<organism evidence="2 3">
    <name type="scientific">Puccinia striiformis</name>
    <dbReference type="NCBI Taxonomy" id="27350"/>
    <lineage>
        <taxon>Eukaryota</taxon>
        <taxon>Fungi</taxon>
        <taxon>Dikarya</taxon>
        <taxon>Basidiomycota</taxon>
        <taxon>Pucciniomycotina</taxon>
        <taxon>Pucciniomycetes</taxon>
        <taxon>Pucciniales</taxon>
        <taxon>Pucciniaceae</taxon>
        <taxon>Puccinia</taxon>
    </lineage>
</organism>